<organism evidence="3 4">
    <name type="scientific">Desulfurella amilsii</name>
    <dbReference type="NCBI Taxonomy" id="1562698"/>
    <lineage>
        <taxon>Bacteria</taxon>
        <taxon>Pseudomonadati</taxon>
        <taxon>Campylobacterota</taxon>
        <taxon>Desulfurellia</taxon>
        <taxon>Desulfurellales</taxon>
        <taxon>Desulfurellaceae</taxon>
        <taxon>Desulfurella</taxon>
    </lineage>
</organism>
<comment type="caution">
    <text evidence="3">The sequence shown here is derived from an EMBL/GenBank/DDBJ whole genome shotgun (WGS) entry which is preliminary data.</text>
</comment>
<dbReference type="STRING" id="1562698.DESAMIL20_309"/>
<dbReference type="Proteomes" id="UP000194141">
    <property type="component" value="Unassembled WGS sequence"/>
</dbReference>
<feature type="signal peptide" evidence="2">
    <location>
        <begin position="1"/>
        <end position="21"/>
    </location>
</feature>
<dbReference type="OrthoDB" id="109954at2"/>
<proteinExistence type="predicted"/>
<name>A0A1X4XZA6_9BACT</name>
<protein>
    <submittedName>
        <fullName evidence="3">Type 4 pilus biogenesis protein PilQ</fullName>
    </submittedName>
</protein>
<accession>A0A1X4XZA6</accession>
<feature type="chain" id="PRO_5013049867" evidence="2">
    <location>
        <begin position="22"/>
        <end position="371"/>
    </location>
</feature>
<feature type="region of interest" description="Disordered" evidence="1">
    <location>
        <begin position="128"/>
        <end position="149"/>
    </location>
</feature>
<evidence type="ECO:0000313" key="4">
    <source>
        <dbReference type="Proteomes" id="UP000194141"/>
    </source>
</evidence>
<evidence type="ECO:0000256" key="2">
    <source>
        <dbReference type="SAM" id="SignalP"/>
    </source>
</evidence>
<keyword evidence="2" id="KW-0732">Signal</keyword>
<keyword evidence="4" id="KW-1185">Reference proteome</keyword>
<evidence type="ECO:0000313" key="3">
    <source>
        <dbReference type="EMBL" id="OSS42879.1"/>
    </source>
</evidence>
<evidence type="ECO:0000256" key="1">
    <source>
        <dbReference type="SAM" id="MobiDB-lite"/>
    </source>
</evidence>
<dbReference type="RefSeq" id="WP_086033126.1">
    <property type="nucleotide sequence ID" value="NZ_MDSU01000002.1"/>
</dbReference>
<sequence>MKTKHFLMATAMLLLPSIVNANTIKSIACIDNTCAIEATQAIKYKISTQKDKNSKIIILDILNTDSKSGKVPNSLTMSGKEIYLAKTALHSSEHFFRIAFIANPDVKYSVSQSGNYLSILFNSQAQEQASTQPQQAMPAVNSTPPPSSALVKPLADSNGNVETIEYTPNQIINVGLMNERTTEIDLPAHISKLITGISTDKISAEVSDNKLFLKPLADNIGGDLYINCTNGNIYHFFLQSASQAPLTLIVNDIQKKNINTSSAMQEESDSISNFLIEVRNHSDDLDVAVIKNPTVSYLTKDITLTLIKSYQGQIYTAYEGIIKNISPVRIRVPYEKIYFKNLLGIAVDDMYLNPSQESKIWFITSYKGRLE</sequence>
<gene>
    <name evidence="3" type="ORF">DESAMIL20_309</name>
</gene>
<dbReference type="AlphaFoldDB" id="A0A1X4XZA6"/>
<reference evidence="3 4" key="1">
    <citation type="journal article" date="2017" name="Front. Microbiol.">
        <title>Genome Sequence of Desulfurella amilsii Strain TR1 and Comparative Genomics of Desulfurellaceae Family.</title>
        <authorList>
            <person name="Florentino A.P."/>
            <person name="Stams A.J."/>
            <person name="Sanchez-Andrea I."/>
        </authorList>
    </citation>
    <scope>NUCLEOTIDE SEQUENCE [LARGE SCALE GENOMIC DNA]</scope>
    <source>
        <strain evidence="3 4">TR1</strain>
    </source>
</reference>
<dbReference type="EMBL" id="MDSU01000002">
    <property type="protein sequence ID" value="OSS42879.1"/>
    <property type="molecule type" value="Genomic_DNA"/>
</dbReference>